<dbReference type="InterPro" id="IPR046524">
    <property type="entry name" value="DUF6701"/>
</dbReference>
<dbReference type="Pfam" id="PF20419">
    <property type="entry name" value="DUF6701"/>
    <property type="match status" value="1"/>
</dbReference>
<dbReference type="InterPro" id="IPR037524">
    <property type="entry name" value="PA14/GLEYA"/>
</dbReference>
<feature type="chain" id="PRO_5045300605" evidence="1">
    <location>
        <begin position="23"/>
        <end position="1673"/>
    </location>
</feature>
<dbReference type="SMART" id="SM00758">
    <property type="entry name" value="PA14"/>
    <property type="match status" value="2"/>
</dbReference>
<feature type="domain" description="PA14" evidence="2">
    <location>
        <begin position="296"/>
        <end position="461"/>
    </location>
</feature>
<dbReference type="EMBL" id="JBHUHT010000027">
    <property type="protein sequence ID" value="MFD2097624.1"/>
    <property type="molecule type" value="Genomic_DNA"/>
</dbReference>
<keyword evidence="1" id="KW-0732">Signal</keyword>
<gene>
    <name evidence="3" type="ORF">ACFSJ3_16660</name>
</gene>
<dbReference type="Gene3D" id="3.90.182.10">
    <property type="entry name" value="Toxin - Anthrax Protective Antigen,domain 1"/>
    <property type="match status" value="2"/>
</dbReference>
<dbReference type="SUPFAM" id="SSF56988">
    <property type="entry name" value="Anthrax protective antigen"/>
    <property type="match status" value="2"/>
</dbReference>
<dbReference type="InterPro" id="IPR011658">
    <property type="entry name" value="PA14_dom"/>
</dbReference>
<dbReference type="PROSITE" id="PS51820">
    <property type="entry name" value="PA14"/>
    <property type="match status" value="2"/>
</dbReference>
<feature type="domain" description="PA14" evidence="2">
    <location>
        <begin position="478"/>
        <end position="632"/>
    </location>
</feature>
<dbReference type="Proteomes" id="UP001597380">
    <property type="component" value="Unassembled WGS sequence"/>
</dbReference>
<comment type="caution">
    <text evidence="3">The sequence shown here is derived from an EMBL/GenBank/DDBJ whole genome shotgun (WGS) entry which is preliminary data.</text>
</comment>
<evidence type="ECO:0000256" key="1">
    <source>
        <dbReference type="SAM" id="SignalP"/>
    </source>
</evidence>
<evidence type="ECO:0000313" key="4">
    <source>
        <dbReference type="Proteomes" id="UP001597380"/>
    </source>
</evidence>
<evidence type="ECO:0000313" key="3">
    <source>
        <dbReference type="EMBL" id="MFD2097624.1"/>
    </source>
</evidence>
<accession>A0ABW4XUR1</accession>
<name>A0ABW4XUR1_9GAMM</name>
<evidence type="ECO:0000259" key="2">
    <source>
        <dbReference type="PROSITE" id="PS51820"/>
    </source>
</evidence>
<feature type="signal peptide" evidence="1">
    <location>
        <begin position="1"/>
        <end position="22"/>
    </location>
</feature>
<reference evidence="4" key="1">
    <citation type="journal article" date="2019" name="Int. J. Syst. Evol. Microbiol.">
        <title>The Global Catalogue of Microorganisms (GCM) 10K type strain sequencing project: providing services to taxonomists for standard genome sequencing and annotation.</title>
        <authorList>
            <consortium name="The Broad Institute Genomics Platform"/>
            <consortium name="The Broad Institute Genome Sequencing Center for Infectious Disease"/>
            <person name="Wu L."/>
            <person name="Ma J."/>
        </authorList>
    </citation>
    <scope>NUCLEOTIDE SEQUENCE [LARGE SCALE GENOMIC DNA]</scope>
    <source>
        <strain evidence="4">CGMCC 1.10992</strain>
    </source>
</reference>
<protein>
    <submittedName>
        <fullName evidence="3">DUF6701 domain-containing protein</fullName>
    </submittedName>
</protein>
<organism evidence="3 4">
    <name type="scientific">Corallincola platygyrae</name>
    <dbReference type="NCBI Taxonomy" id="1193278"/>
    <lineage>
        <taxon>Bacteria</taxon>
        <taxon>Pseudomonadati</taxon>
        <taxon>Pseudomonadota</taxon>
        <taxon>Gammaproteobacteria</taxon>
        <taxon>Alteromonadales</taxon>
        <taxon>Psychromonadaceae</taxon>
        <taxon>Corallincola</taxon>
    </lineage>
</organism>
<proteinExistence type="predicted"/>
<dbReference type="RefSeq" id="WP_345341739.1">
    <property type="nucleotide sequence ID" value="NZ_BAABLI010000031.1"/>
</dbReference>
<keyword evidence="4" id="KW-1185">Reference proteome</keyword>
<sequence>MNARLPLFLISLTLFISKVSWAASCDDIFAKPAQSWSSSGRLTMYNNSQISNSADGVLPFVNSTPNPLPNNSCRSIPGPDVCTVTGSPAPNRDSFSFQTTGSNRFIQANNGDTIILGEGAYSGNEFGNIQLNGGRVEFSSQHSEYKVGWIQINNNSSRLRLHSSTVWVNGNFTLNDGRVELINSNNVATVMVRDHFEVNSGNGRINNNGDPKKMLFYSGETTRLNDGRVWATLFADNQFVMNNGSELNGAVNAMNVVMNNGDINGEDVSGIDFYPVCGDSPVLLPPVDRTCPIGETLGAGVEWTTHNTQSWSTSRSPEDAATFQQVIDGFANDTYLIGSSVIDDINFGGTDINPHGSQQDFYLSTFIGYIEAPEDGIYEIALDGDDAVEVLIDGQVVTGWYGPHSRAGGPRFEAEIGLQQGFHTLEFRHHERSGEEYFYLYWRTPTQIANGSNFVIVPNAQLSTCYETKPPITPECPAPVAGLDFYTFDKSVGSPADAVAFQQQVDSYGRLGTEQGSSVVAVIDGSGNPHAGPDDFLSRFIGYINVTETGQYKFAVDGDDAVEILIDGEVVTGWYGAHSDCNYCTTYQAAVGLEAGYHTIEYRHEQGGGEAVYRLMWSPPSEDSFSIVPDSVFERCPPPTYEWGRVTMNNGNGSVTLTNDYLGQSPLVFVMPTIVYPDAEEDGPATVAVRNITATGFDLVQLDPPNRYSNEPGSKAMVEVDYFVTLPGRVQMPGGGEFEAGTVDTAKYQGRRSANGTGKGGWEDVNFSAVFGSTPALLGQIQTNNNPDLWKTTAIRNVSTSSAEFSIEMSEMPGRSSGWDNRPSTSETIAYLAGTGSGSFQQNNETILYEFGRGLTHSAGNRTRDLDTQCEYLNTHVNNYIDPPVLIANRNTRNGGDGGWLRRCQNFARSASFVNDEDQSEDRERSHYGEDVGYLALSYPDNTAPIYDYVITTSVDALTCKVHDIGIAVYQNSVPVTGFLGDVQISTSSDTGVWSKVDADGTLQDLGNGDARYSFVASDGGNVTLGLYNNIQETVTVTVADGLSSNSVDITFRAKGFIAEVTPWQEPSWSKPNQLAGQSFSLVLTAVGEDPTLPGCQPIVDYAGNKSLEMWQSYITPVPAVDDQRYLKIGGSDLSIDPDDPTNVSAVFNGGVATLSDLVYWDAGSISIHARDEFDVGGPPSDPDGADEIIQGSSEILFSPAALVIESVVDNADTDKLNPEGTASSGEGFVPAGAPFNVNIKAVAVDRATVTPSYSVDIALTPEMTTPAVANGGVVGVLYHSDRITPPPGWAPVGATVISSRVFDQVGDKGIANINGLTYAEVGSIRLAVLTDEWLYPDNRLSLDSGSQPDIGRFYPFTFELVSSATGHGNSSNATCGPSFTYMDDDALTVEYQVTAVNASSERSITLNYDHSIGYNVGELVLAAEDANSGTDLGLRLQNVLAEWLEGEYTLAVSDANFSRESGIVDGPFSELQLSLLVSSEQDDVNFDLLDQNATTTDDCSAEDSCTSRGIGTLLELRYGRLATGNAYGSELQALAMPIQIESFDGTRFVTETDDLCTQIPINRVTLNSEPQGQLDNIPLYDGSGQTDASFLRPVDEGQLQFTLSAPGEGHEGRAEIRFDLSDLQFLRFEWDCAANLTTCDGTGISDPPVAEGYFGRFRGNDRVIYWRETGSN</sequence>
<dbReference type="Pfam" id="PF07691">
    <property type="entry name" value="PA14"/>
    <property type="match status" value="2"/>
</dbReference>